<evidence type="ECO:0000313" key="3">
    <source>
        <dbReference type="Proteomes" id="UP000198802"/>
    </source>
</evidence>
<dbReference type="RefSeq" id="WP_165615411.1">
    <property type="nucleotide sequence ID" value="NZ_FAOZ01000001.1"/>
</dbReference>
<dbReference type="EMBL" id="FAOZ01000001">
    <property type="protein sequence ID" value="CUU53581.1"/>
    <property type="molecule type" value="Genomic_DNA"/>
</dbReference>
<evidence type="ECO:0000313" key="2">
    <source>
        <dbReference type="EMBL" id="CUU53581.1"/>
    </source>
</evidence>
<proteinExistence type="predicted"/>
<dbReference type="AlphaFoldDB" id="A0A0S4QDI5"/>
<evidence type="ECO:0000256" key="1">
    <source>
        <dbReference type="SAM" id="MobiDB-lite"/>
    </source>
</evidence>
<feature type="region of interest" description="Disordered" evidence="1">
    <location>
        <begin position="1"/>
        <end position="28"/>
    </location>
</feature>
<reference evidence="3" key="1">
    <citation type="submission" date="2015-11" db="EMBL/GenBank/DDBJ databases">
        <authorList>
            <person name="Varghese N."/>
        </authorList>
    </citation>
    <scope>NUCLEOTIDE SEQUENCE [LARGE SCALE GENOMIC DNA]</scope>
    <source>
        <strain evidence="3">DSM 45899</strain>
    </source>
</reference>
<name>A0A0S4QDI5_9ACTN</name>
<sequence>MDQDESVAPQTGSAPHGQREAVPGTVDGVELAEQSSDGLSFGSLANPKRLRLGVSRSL</sequence>
<accession>A0A0S4QDI5</accession>
<organism evidence="2 3">
    <name type="scientific">Parafrankia irregularis</name>
    <dbReference type="NCBI Taxonomy" id="795642"/>
    <lineage>
        <taxon>Bacteria</taxon>
        <taxon>Bacillati</taxon>
        <taxon>Actinomycetota</taxon>
        <taxon>Actinomycetes</taxon>
        <taxon>Frankiales</taxon>
        <taxon>Frankiaceae</taxon>
        <taxon>Parafrankia</taxon>
    </lineage>
</organism>
<protein>
    <submittedName>
        <fullName evidence="2">Uncharacterized protein</fullName>
    </submittedName>
</protein>
<dbReference type="Proteomes" id="UP000198802">
    <property type="component" value="Unassembled WGS sequence"/>
</dbReference>
<keyword evidence="3" id="KW-1185">Reference proteome</keyword>
<gene>
    <name evidence="2" type="ORF">Ga0074812_10179</name>
</gene>